<evidence type="ECO:0000259" key="2">
    <source>
        <dbReference type="PROSITE" id="PS50937"/>
    </source>
</evidence>
<dbReference type="SUPFAM" id="SSF55136">
    <property type="entry name" value="Probable bacterial effector-binding domain"/>
    <property type="match status" value="1"/>
</dbReference>
<proteinExistence type="predicted"/>
<dbReference type="Proteomes" id="UP001596283">
    <property type="component" value="Unassembled WGS sequence"/>
</dbReference>
<dbReference type="PROSITE" id="PS50937">
    <property type="entry name" value="HTH_MERR_2"/>
    <property type="match status" value="1"/>
</dbReference>
<dbReference type="SMART" id="SM00422">
    <property type="entry name" value="HTH_MERR"/>
    <property type="match status" value="1"/>
</dbReference>
<dbReference type="InterPro" id="IPR000551">
    <property type="entry name" value="MerR-type_HTH_dom"/>
</dbReference>
<sequence>MTSSKNTPSSKNNDDMPGYTIGTFAMINKISARMLRHYDKIGLFKPQMVLPNGYRYYSSEQVPTISLIKKYQRCGFTLAEISTLLGASATTIKSLARKKQRQLVQQNIEQDQANELLSNLLGIGHTPLPSDNVIAVTQQPARQLLCGSNVCEDNVDAGFDDLYRALENAQVHPDSLPLLLCDPEAAVESYRVAVCAQQGTVLTTLISHSLPVGTYISTSHYGSYDGIGVAYDRLLQYAQHHQQKLVMPFIERYFLDRTYTTNTNDYITEISVKMTP</sequence>
<name>A0ABW1TFU0_9LACO</name>
<dbReference type="PANTHER" id="PTHR30204:SF97">
    <property type="entry name" value="MERR FAMILY REGULATORY PROTEIN"/>
    <property type="match status" value="1"/>
</dbReference>
<evidence type="ECO:0000256" key="1">
    <source>
        <dbReference type="ARBA" id="ARBA00023125"/>
    </source>
</evidence>
<gene>
    <name evidence="3" type="ORF">ACFP1C_06285</name>
</gene>
<keyword evidence="4" id="KW-1185">Reference proteome</keyword>
<keyword evidence="1" id="KW-0238">DNA-binding</keyword>
<comment type="caution">
    <text evidence="3">The sequence shown here is derived from an EMBL/GenBank/DDBJ whole genome shotgun (WGS) entry which is preliminary data.</text>
</comment>
<dbReference type="InterPro" id="IPR047057">
    <property type="entry name" value="MerR_fam"/>
</dbReference>
<feature type="domain" description="HTH merR-type" evidence="2">
    <location>
        <begin position="18"/>
        <end position="87"/>
    </location>
</feature>
<protein>
    <submittedName>
        <fullName evidence="3">MerR family transcriptional regulator</fullName>
    </submittedName>
</protein>
<dbReference type="EMBL" id="JBHSSI010000034">
    <property type="protein sequence ID" value="MFC6260555.1"/>
    <property type="molecule type" value="Genomic_DNA"/>
</dbReference>
<organism evidence="3 4">
    <name type="scientific">Levilactobacillus fujinensis</name>
    <dbReference type="NCBI Taxonomy" id="2486024"/>
    <lineage>
        <taxon>Bacteria</taxon>
        <taxon>Bacillati</taxon>
        <taxon>Bacillota</taxon>
        <taxon>Bacilli</taxon>
        <taxon>Lactobacillales</taxon>
        <taxon>Lactobacillaceae</taxon>
        <taxon>Levilactobacillus</taxon>
    </lineage>
</organism>
<dbReference type="InterPro" id="IPR009061">
    <property type="entry name" value="DNA-bd_dom_put_sf"/>
</dbReference>
<dbReference type="InterPro" id="IPR029442">
    <property type="entry name" value="GyrI-like"/>
</dbReference>
<accession>A0ABW1TFU0</accession>
<dbReference type="InterPro" id="IPR011256">
    <property type="entry name" value="Reg_factor_effector_dom_sf"/>
</dbReference>
<reference evidence="4" key="1">
    <citation type="journal article" date="2019" name="Int. J. Syst. Evol. Microbiol.">
        <title>The Global Catalogue of Microorganisms (GCM) 10K type strain sequencing project: providing services to taxonomists for standard genome sequencing and annotation.</title>
        <authorList>
            <consortium name="The Broad Institute Genomics Platform"/>
            <consortium name="The Broad Institute Genome Sequencing Center for Infectious Disease"/>
            <person name="Wu L."/>
            <person name="Ma J."/>
        </authorList>
    </citation>
    <scope>NUCLEOTIDE SEQUENCE [LARGE SCALE GENOMIC DNA]</scope>
    <source>
        <strain evidence="4">CCM 8908</strain>
    </source>
</reference>
<dbReference type="Pfam" id="PF06445">
    <property type="entry name" value="GyrI-like"/>
    <property type="match status" value="1"/>
</dbReference>
<evidence type="ECO:0000313" key="4">
    <source>
        <dbReference type="Proteomes" id="UP001596283"/>
    </source>
</evidence>
<dbReference type="Pfam" id="PF13411">
    <property type="entry name" value="MerR_1"/>
    <property type="match status" value="1"/>
</dbReference>
<dbReference type="PANTHER" id="PTHR30204">
    <property type="entry name" value="REDOX-CYCLING DRUG-SENSING TRANSCRIPTIONAL ACTIVATOR SOXR"/>
    <property type="match status" value="1"/>
</dbReference>
<dbReference type="RefSeq" id="WP_125686325.1">
    <property type="nucleotide sequence ID" value="NZ_JBHSSI010000034.1"/>
</dbReference>
<dbReference type="Gene3D" id="3.20.80.10">
    <property type="entry name" value="Regulatory factor, effector binding domain"/>
    <property type="match status" value="1"/>
</dbReference>
<dbReference type="Gene3D" id="1.10.1660.10">
    <property type="match status" value="1"/>
</dbReference>
<evidence type="ECO:0000313" key="3">
    <source>
        <dbReference type="EMBL" id="MFC6260555.1"/>
    </source>
</evidence>
<dbReference type="SUPFAM" id="SSF46955">
    <property type="entry name" value="Putative DNA-binding domain"/>
    <property type="match status" value="1"/>
</dbReference>